<dbReference type="OrthoDB" id="9796575at2"/>
<dbReference type="SUPFAM" id="SSF54285">
    <property type="entry name" value="MoaD/ThiS"/>
    <property type="match status" value="1"/>
</dbReference>
<protein>
    <recommendedName>
        <fullName evidence="2">UPF0125 protein GPLA_3793</fullName>
    </recommendedName>
</protein>
<sequence length="108" mass="11973">MSDKQINLEVAYALPDQQALLEVVVESGHTVEEAIAASGILQRFADIDLSKSKVGIWNRTCKLTDVPQDGDRIEIYRPLIADPKEARRRRAEKAKDEGRANKVTGGRA</sequence>
<reference evidence="5" key="1">
    <citation type="journal article" date="2014" name="Environ. Microbiol.">
        <title>Comparative genomics of the marine bacterial genus Glaciecola reveals the high degree of genomic diversity and genomic characteristic for cold adaptation.</title>
        <authorList>
            <person name="Qin Q.L."/>
            <person name="Xie B.B."/>
            <person name="Yu Y."/>
            <person name="Shu Y.L."/>
            <person name="Rong J.C."/>
            <person name="Zhang Y.J."/>
            <person name="Zhao D.L."/>
            <person name="Chen X.L."/>
            <person name="Zhang X.Y."/>
            <person name="Chen B."/>
            <person name="Zhou B.C."/>
            <person name="Zhang Y.Z."/>
        </authorList>
    </citation>
    <scope>NUCLEOTIDE SEQUENCE [LARGE SCALE GENOMIC DNA]</scope>
    <source>
        <strain evidence="5">LMG 21857</strain>
    </source>
</reference>
<organism evidence="4 5">
    <name type="scientific">Paraglaciecola polaris LMG 21857</name>
    <dbReference type="NCBI Taxonomy" id="1129793"/>
    <lineage>
        <taxon>Bacteria</taxon>
        <taxon>Pseudomonadati</taxon>
        <taxon>Pseudomonadota</taxon>
        <taxon>Gammaproteobacteria</taxon>
        <taxon>Alteromonadales</taxon>
        <taxon>Alteromonadaceae</taxon>
        <taxon>Paraglaciecola</taxon>
    </lineage>
</organism>
<evidence type="ECO:0000256" key="2">
    <source>
        <dbReference type="HAMAP-Rule" id="MF_00460"/>
    </source>
</evidence>
<gene>
    <name evidence="4" type="ORF">GPLA_3793</name>
</gene>
<evidence type="ECO:0000313" key="5">
    <source>
        <dbReference type="Proteomes" id="UP000006322"/>
    </source>
</evidence>
<dbReference type="HAMAP" id="MF_00460">
    <property type="entry name" value="UPF0125_RnfH"/>
    <property type="match status" value="1"/>
</dbReference>
<dbReference type="Gene3D" id="3.10.20.280">
    <property type="entry name" value="RnfH-like"/>
    <property type="match status" value="1"/>
</dbReference>
<evidence type="ECO:0000313" key="4">
    <source>
        <dbReference type="EMBL" id="GAC34678.1"/>
    </source>
</evidence>
<dbReference type="PANTHER" id="PTHR37483">
    <property type="entry name" value="UPF0125 PROTEIN RATB"/>
    <property type="match status" value="1"/>
</dbReference>
<evidence type="ECO:0000256" key="3">
    <source>
        <dbReference type="SAM" id="MobiDB-lite"/>
    </source>
</evidence>
<dbReference type="AlphaFoldDB" id="K7A149"/>
<dbReference type="STRING" id="1129793.GPLA_3793"/>
<dbReference type="EMBL" id="BAER01000115">
    <property type="protein sequence ID" value="GAC34678.1"/>
    <property type="molecule type" value="Genomic_DNA"/>
</dbReference>
<feature type="region of interest" description="Disordered" evidence="3">
    <location>
        <begin position="86"/>
        <end position="108"/>
    </location>
</feature>
<accession>K7A149</accession>
<dbReference type="NCBIfam" id="NF002490">
    <property type="entry name" value="PRK01777.1"/>
    <property type="match status" value="1"/>
</dbReference>
<comment type="caution">
    <text evidence="4">The sequence shown here is derived from an EMBL/GenBank/DDBJ whole genome shotgun (WGS) entry which is preliminary data.</text>
</comment>
<evidence type="ECO:0000256" key="1">
    <source>
        <dbReference type="ARBA" id="ARBA00010645"/>
    </source>
</evidence>
<keyword evidence="5" id="KW-1185">Reference proteome</keyword>
<dbReference type="InterPro" id="IPR016155">
    <property type="entry name" value="Mopterin_synth/thiamin_S_b"/>
</dbReference>
<dbReference type="Proteomes" id="UP000006322">
    <property type="component" value="Unassembled WGS sequence"/>
</dbReference>
<comment type="similarity">
    <text evidence="1 2">Belongs to the UPF0125 (RnfH) family.</text>
</comment>
<name>K7A149_9ALTE</name>
<dbReference type="InterPro" id="IPR005346">
    <property type="entry name" value="RnfH"/>
</dbReference>
<dbReference type="Pfam" id="PF03658">
    <property type="entry name" value="Ub-RnfH"/>
    <property type="match status" value="1"/>
</dbReference>
<dbReference type="InterPro" id="IPR037021">
    <property type="entry name" value="RnfH_sf"/>
</dbReference>
<dbReference type="PANTHER" id="PTHR37483:SF1">
    <property type="entry name" value="UPF0125 PROTEIN RATB"/>
    <property type="match status" value="1"/>
</dbReference>
<proteinExistence type="inferred from homology"/>
<dbReference type="RefSeq" id="WP_007106443.1">
    <property type="nucleotide sequence ID" value="NZ_BAER01000115.1"/>
</dbReference>